<sequence>MSPTATTMSPAVLSWSPYLLYSAVRFRSFSRTLASASSFAAPRRPPRSSRALSVRASSASDPPLEVGVRDSTTVPDRLGDCPFSQRALVTLEEKHLPYDMKPIDLANKPEWFLEISSEGKVPVVKLDAKLVADSDIITQSLEEKYPDPPLATPPEKASVGSKIFSTFIGFLKSKDPNDGREQALLNELTSFDDHLNKNLQDSHNVSSKPLWSHLEKFSLMLQYGVTFAFVEASSAMAVTGENIEEDFMTTLISGGIVATLYVFVFPPIILNWLRLRWYKRKFLETYLQFMFVFIFFPSLMLWAPFVNFRKFPRDPTMKYPWSTPKDDVPLYKSR</sequence>
<keyword evidence="7" id="KW-0618">Plastoquinone</keyword>
<reference evidence="21" key="1">
    <citation type="submission" date="2025-08" db="UniProtKB">
        <authorList>
            <consortium name="RefSeq"/>
        </authorList>
    </citation>
    <scope>IDENTIFICATION</scope>
    <source>
        <tissue evidence="21">Young leaves</tissue>
    </source>
</reference>
<evidence type="ECO:0000256" key="3">
    <source>
        <dbReference type="ARBA" id="ARBA00022679"/>
    </source>
</evidence>
<comment type="subcellular location">
    <subcellularLocation>
        <location evidence="1">Membrane</location>
        <topology evidence="1">Multi-pass membrane protein</topology>
    </subcellularLocation>
</comment>
<evidence type="ECO:0000256" key="16">
    <source>
        <dbReference type="ARBA" id="ARBA00048026"/>
    </source>
</evidence>
<feature type="transmembrane region" description="Helical" evidence="18">
    <location>
        <begin position="251"/>
        <end position="273"/>
    </location>
</feature>
<evidence type="ECO:0000256" key="11">
    <source>
        <dbReference type="ARBA" id="ARBA00023078"/>
    </source>
</evidence>
<protein>
    <recommendedName>
        <fullName evidence="2">glutathione transferase</fullName>
        <ecNumber evidence="2">2.5.1.18</ecNumber>
    </recommendedName>
</protein>
<dbReference type="InterPro" id="IPR044627">
    <property type="entry name" value="DHAR1/2/3/4"/>
</dbReference>
<dbReference type="GO" id="GO:0033355">
    <property type="term" value="P:ascorbate glutathione cycle"/>
    <property type="evidence" value="ECO:0007669"/>
    <property type="project" value="InterPro"/>
</dbReference>
<keyword evidence="10" id="KW-0520">NAD</keyword>
<evidence type="ECO:0000256" key="2">
    <source>
        <dbReference type="ARBA" id="ARBA00012452"/>
    </source>
</evidence>
<feature type="domain" description="GST N-terminal" evidence="19">
    <location>
        <begin position="71"/>
        <end position="149"/>
    </location>
</feature>
<evidence type="ECO:0000256" key="18">
    <source>
        <dbReference type="SAM" id="Phobius"/>
    </source>
</evidence>
<dbReference type="GO" id="GO:0045174">
    <property type="term" value="F:glutathione dehydrogenase (ascorbate) activity"/>
    <property type="evidence" value="ECO:0007669"/>
    <property type="project" value="InterPro"/>
</dbReference>
<dbReference type="KEGG" id="pda:103723625"/>
<dbReference type="RefSeq" id="XP_008812810.3">
    <property type="nucleotide sequence ID" value="XM_008814588.3"/>
</dbReference>
<dbReference type="GO" id="GO:0048038">
    <property type="term" value="F:quinone binding"/>
    <property type="evidence" value="ECO:0007669"/>
    <property type="project" value="UniProtKB-KW"/>
</dbReference>
<dbReference type="GO" id="GO:0016655">
    <property type="term" value="F:oxidoreductase activity, acting on NAD(P)H, quinone or similar compound as acceptor"/>
    <property type="evidence" value="ECO:0007669"/>
    <property type="project" value="InterPro"/>
</dbReference>
<keyword evidence="20" id="KW-1185">Reference proteome</keyword>
<dbReference type="PANTHER" id="PTHR44420">
    <property type="entry name" value="GLUTATHIONE S-TRANSFERASE DHAR2-RELATED"/>
    <property type="match status" value="1"/>
</dbReference>
<keyword evidence="11" id="KW-0793">Thylakoid</keyword>
<keyword evidence="6" id="KW-0521">NADP</keyword>
<evidence type="ECO:0000256" key="15">
    <source>
        <dbReference type="ARBA" id="ARBA00047960"/>
    </source>
</evidence>
<keyword evidence="4 18" id="KW-0812">Transmembrane</keyword>
<evidence type="ECO:0000256" key="13">
    <source>
        <dbReference type="ARBA" id="ARBA00024194"/>
    </source>
</evidence>
<dbReference type="EC" id="2.5.1.18" evidence="2"/>
<dbReference type="GeneID" id="103723625"/>
<feature type="transmembrane region" description="Helical" evidence="18">
    <location>
        <begin position="285"/>
        <end position="305"/>
    </location>
</feature>
<dbReference type="GO" id="GO:0004364">
    <property type="term" value="F:glutathione transferase activity"/>
    <property type="evidence" value="ECO:0007669"/>
    <property type="project" value="UniProtKB-EC"/>
</dbReference>
<dbReference type="Gene3D" id="1.20.1050.10">
    <property type="match status" value="1"/>
</dbReference>
<evidence type="ECO:0000256" key="6">
    <source>
        <dbReference type="ARBA" id="ARBA00022857"/>
    </source>
</evidence>
<organism evidence="20 21">
    <name type="scientific">Phoenix dactylifera</name>
    <name type="common">Date palm</name>
    <dbReference type="NCBI Taxonomy" id="42345"/>
    <lineage>
        <taxon>Eukaryota</taxon>
        <taxon>Viridiplantae</taxon>
        <taxon>Streptophyta</taxon>
        <taxon>Embryophyta</taxon>
        <taxon>Tracheophyta</taxon>
        <taxon>Spermatophyta</taxon>
        <taxon>Magnoliopsida</taxon>
        <taxon>Liliopsida</taxon>
        <taxon>Arecaceae</taxon>
        <taxon>Coryphoideae</taxon>
        <taxon>Phoeniceae</taxon>
        <taxon>Phoenix</taxon>
    </lineage>
</organism>
<dbReference type="GO" id="GO:0016020">
    <property type="term" value="C:membrane"/>
    <property type="evidence" value="ECO:0007669"/>
    <property type="project" value="UniProtKB-SubCell"/>
</dbReference>
<dbReference type="PANTHER" id="PTHR44420:SF1">
    <property type="entry name" value="GLUTATHIONE S-TRANSFERASE DHAR3, CHLOROPLASTIC"/>
    <property type="match status" value="1"/>
</dbReference>
<evidence type="ECO:0000256" key="12">
    <source>
        <dbReference type="ARBA" id="ARBA00023136"/>
    </source>
</evidence>
<evidence type="ECO:0000256" key="10">
    <source>
        <dbReference type="ARBA" id="ARBA00023027"/>
    </source>
</evidence>
<accession>A0A8B7D462</accession>
<evidence type="ECO:0000256" key="7">
    <source>
        <dbReference type="ARBA" id="ARBA00022957"/>
    </source>
</evidence>
<evidence type="ECO:0000256" key="8">
    <source>
        <dbReference type="ARBA" id="ARBA00022967"/>
    </source>
</evidence>
<evidence type="ECO:0000256" key="4">
    <source>
        <dbReference type="ARBA" id="ARBA00022692"/>
    </source>
</evidence>
<name>A0A8B7D462_PHODC</name>
<evidence type="ECO:0000256" key="1">
    <source>
        <dbReference type="ARBA" id="ARBA00004141"/>
    </source>
</evidence>
<keyword evidence="5" id="KW-0874">Quinone</keyword>
<evidence type="ECO:0000256" key="5">
    <source>
        <dbReference type="ARBA" id="ARBA00022719"/>
    </source>
</evidence>
<evidence type="ECO:0000313" key="20">
    <source>
        <dbReference type="Proteomes" id="UP000228380"/>
    </source>
</evidence>
<evidence type="ECO:0000256" key="14">
    <source>
        <dbReference type="ARBA" id="ARBA00047726"/>
    </source>
</evidence>
<dbReference type="InterPro" id="IPR036249">
    <property type="entry name" value="Thioredoxin-like_sf"/>
</dbReference>
<dbReference type="Gene3D" id="3.40.30.10">
    <property type="entry name" value="Glutaredoxin"/>
    <property type="match status" value="1"/>
</dbReference>
<feature type="compositionally biased region" description="Low complexity" evidence="17">
    <location>
        <begin position="40"/>
        <end position="60"/>
    </location>
</feature>
<feature type="region of interest" description="Disordered" evidence="17">
    <location>
        <begin position="40"/>
        <end position="71"/>
    </location>
</feature>
<dbReference type="Pfam" id="PF10716">
    <property type="entry name" value="NdhL"/>
    <property type="match status" value="1"/>
</dbReference>
<dbReference type="OrthoDB" id="2016985at2759"/>
<keyword evidence="12 18" id="KW-0472">Membrane</keyword>
<dbReference type="Pfam" id="PF13417">
    <property type="entry name" value="GST_N_3"/>
    <property type="match status" value="1"/>
</dbReference>
<evidence type="ECO:0000259" key="19">
    <source>
        <dbReference type="PROSITE" id="PS50404"/>
    </source>
</evidence>
<dbReference type="SUPFAM" id="SSF52833">
    <property type="entry name" value="Thioredoxin-like"/>
    <property type="match status" value="1"/>
</dbReference>
<proteinExistence type="inferred from homology"/>
<dbReference type="InterPro" id="IPR019654">
    <property type="entry name" value="NADH-quinone_OxRdatse_su_L"/>
</dbReference>
<comment type="catalytic activity">
    <reaction evidence="15">
        <text>RX + glutathione = an S-substituted glutathione + a halide anion + H(+)</text>
        <dbReference type="Rhea" id="RHEA:16437"/>
        <dbReference type="ChEBI" id="CHEBI:15378"/>
        <dbReference type="ChEBI" id="CHEBI:16042"/>
        <dbReference type="ChEBI" id="CHEBI:17792"/>
        <dbReference type="ChEBI" id="CHEBI:57925"/>
        <dbReference type="ChEBI" id="CHEBI:90779"/>
        <dbReference type="EC" id="2.5.1.18"/>
    </reaction>
</comment>
<dbReference type="InterPro" id="IPR004045">
    <property type="entry name" value="Glutathione_S-Trfase_N"/>
</dbReference>
<gene>
    <name evidence="21" type="primary">LOC103723625</name>
</gene>
<evidence type="ECO:0000313" key="21">
    <source>
        <dbReference type="RefSeq" id="XP_008812810.3"/>
    </source>
</evidence>
<comment type="catalytic activity">
    <reaction evidence="16">
        <text>a plastoquinone + NADH + (n+1) H(+)(in) = a plastoquinol + NAD(+) + n H(+)(out)</text>
        <dbReference type="Rhea" id="RHEA:42608"/>
        <dbReference type="Rhea" id="RHEA-COMP:9561"/>
        <dbReference type="Rhea" id="RHEA-COMP:9562"/>
        <dbReference type="ChEBI" id="CHEBI:15378"/>
        <dbReference type="ChEBI" id="CHEBI:17757"/>
        <dbReference type="ChEBI" id="CHEBI:57540"/>
        <dbReference type="ChEBI" id="CHEBI:57945"/>
        <dbReference type="ChEBI" id="CHEBI:62192"/>
    </reaction>
</comment>
<dbReference type="PROSITE" id="PS50404">
    <property type="entry name" value="GST_NTER"/>
    <property type="match status" value="1"/>
</dbReference>
<evidence type="ECO:0000256" key="9">
    <source>
        <dbReference type="ARBA" id="ARBA00022989"/>
    </source>
</evidence>
<evidence type="ECO:0000256" key="17">
    <source>
        <dbReference type="SAM" id="MobiDB-lite"/>
    </source>
</evidence>
<comment type="similarity">
    <text evidence="13">Belongs to the GST superfamily. DHAR family.</text>
</comment>
<dbReference type="AlphaFoldDB" id="A0A8B7D462"/>
<keyword evidence="3" id="KW-0808">Transferase</keyword>
<keyword evidence="9 18" id="KW-1133">Transmembrane helix</keyword>
<dbReference type="Proteomes" id="UP000228380">
    <property type="component" value="Unplaced"/>
</dbReference>
<keyword evidence="8" id="KW-1278">Translocase</keyword>
<comment type="catalytic activity">
    <reaction evidence="14">
        <text>a plastoquinone + NADPH + (n+1) H(+)(in) = a plastoquinol + NADP(+) + n H(+)(out)</text>
        <dbReference type="Rhea" id="RHEA:42612"/>
        <dbReference type="Rhea" id="RHEA-COMP:9561"/>
        <dbReference type="Rhea" id="RHEA-COMP:9562"/>
        <dbReference type="ChEBI" id="CHEBI:15378"/>
        <dbReference type="ChEBI" id="CHEBI:17757"/>
        <dbReference type="ChEBI" id="CHEBI:57783"/>
        <dbReference type="ChEBI" id="CHEBI:58349"/>
        <dbReference type="ChEBI" id="CHEBI:62192"/>
    </reaction>
</comment>